<gene>
    <name evidence="2" type="ORF">g.11973</name>
</gene>
<proteinExistence type="predicted"/>
<protein>
    <submittedName>
        <fullName evidence="2">Uncharacterized protein</fullName>
    </submittedName>
</protein>
<reference evidence="2" key="1">
    <citation type="submission" date="2015-11" db="EMBL/GenBank/DDBJ databases">
        <title>De novo transcriptome assembly of four potential Pierce s Disease insect vectors from Arizona vineyards.</title>
        <authorList>
            <person name="Tassone E.E."/>
        </authorList>
    </citation>
    <scope>NUCLEOTIDE SEQUENCE</scope>
</reference>
<feature type="compositionally biased region" description="Polar residues" evidence="1">
    <location>
        <begin position="109"/>
        <end position="118"/>
    </location>
</feature>
<feature type="compositionally biased region" description="Basic and acidic residues" evidence="1">
    <location>
        <begin position="119"/>
        <end position="134"/>
    </location>
</feature>
<organism evidence="2">
    <name type="scientific">Graphocephala atropunctata</name>
    <dbReference type="NCBI Taxonomy" id="36148"/>
    <lineage>
        <taxon>Eukaryota</taxon>
        <taxon>Metazoa</taxon>
        <taxon>Ecdysozoa</taxon>
        <taxon>Arthropoda</taxon>
        <taxon>Hexapoda</taxon>
        <taxon>Insecta</taxon>
        <taxon>Pterygota</taxon>
        <taxon>Neoptera</taxon>
        <taxon>Paraneoptera</taxon>
        <taxon>Hemiptera</taxon>
        <taxon>Auchenorrhyncha</taxon>
        <taxon>Membracoidea</taxon>
        <taxon>Cicadellidae</taxon>
        <taxon>Cicadellinae</taxon>
        <taxon>Cicadellini</taxon>
        <taxon>Graphocephala</taxon>
    </lineage>
</organism>
<dbReference type="AlphaFoldDB" id="A0A1B6L2N6"/>
<name>A0A1B6L2N6_9HEMI</name>
<accession>A0A1B6L2N6</accession>
<dbReference type="EMBL" id="GEBQ01022061">
    <property type="protein sequence ID" value="JAT17916.1"/>
    <property type="molecule type" value="Transcribed_RNA"/>
</dbReference>
<sequence length="210" mass="24246">MMPRTKLKGKKSSLALRWKQRVKAASQASQEHSLSDWSGVLTEVQSHDEFLSNLNTYYDHQKQENCLNYEKACTNVKMVFRNIQQQFPDRIKLVNVMKSCEEYSDDENNNPNTVATSSDRSRSHKLTEFKESCKSRSSSRKHLPSVTQTPTVLATVKKDSTDELQKAAAWCHHQTQDQGQPDYCDETAYSRRNSRLHEWQSPYGGCHLTR</sequence>
<evidence type="ECO:0000313" key="2">
    <source>
        <dbReference type="EMBL" id="JAT17916.1"/>
    </source>
</evidence>
<feature type="region of interest" description="Disordered" evidence="1">
    <location>
        <begin position="102"/>
        <end position="148"/>
    </location>
</feature>
<evidence type="ECO:0000256" key="1">
    <source>
        <dbReference type="SAM" id="MobiDB-lite"/>
    </source>
</evidence>